<organism evidence="1 2">
    <name type="scientific">Rufibacter hautae</name>
    <dbReference type="NCBI Taxonomy" id="2595005"/>
    <lineage>
        <taxon>Bacteria</taxon>
        <taxon>Pseudomonadati</taxon>
        <taxon>Bacteroidota</taxon>
        <taxon>Cytophagia</taxon>
        <taxon>Cytophagales</taxon>
        <taxon>Hymenobacteraceae</taxon>
        <taxon>Rufibacter</taxon>
    </lineage>
</organism>
<evidence type="ECO:0008006" key="3">
    <source>
        <dbReference type="Google" id="ProtNLM"/>
    </source>
</evidence>
<reference evidence="1 2" key="1">
    <citation type="submission" date="2019-07" db="EMBL/GenBank/DDBJ databases">
        <title>Rufibacter sp. nov., isolated from lake sediment.</title>
        <authorList>
            <person name="Qu J.-H."/>
        </authorList>
    </citation>
    <scope>NUCLEOTIDE SEQUENCE [LARGE SCALE GENOMIC DNA]</scope>
    <source>
        <strain evidence="1 2">NBS58-1</strain>
    </source>
</reference>
<dbReference type="EMBL" id="VKKY01000002">
    <property type="protein sequence ID" value="KAA3438148.1"/>
    <property type="molecule type" value="Genomic_DNA"/>
</dbReference>
<dbReference type="InterPro" id="IPR011051">
    <property type="entry name" value="RmlC_Cupin_sf"/>
</dbReference>
<dbReference type="SUPFAM" id="SSF51182">
    <property type="entry name" value="RmlC-like cupins"/>
    <property type="match status" value="1"/>
</dbReference>
<dbReference type="OrthoDB" id="4205621at2"/>
<accession>A0A5B6TDB2</accession>
<protein>
    <recommendedName>
        <fullName evidence="3">Cupin domain-containing protein</fullName>
    </recommendedName>
</protein>
<dbReference type="RefSeq" id="WP_149091208.1">
    <property type="nucleotide sequence ID" value="NZ_VKKY01000002.1"/>
</dbReference>
<evidence type="ECO:0000313" key="1">
    <source>
        <dbReference type="EMBL" id="KAA3438148.1"/>
    </source>
</evidence>
<gene>
    <name evidence="1" type="ORF">FOA19_12855</name>
</gene>
<comment type="caution">
    <text evidence="1">The sequence shown here is derived from an EMBL/GenBank/DDBJ whole genome shotgun (WGS) entry which is preliminary data.</text>
</comment>
<dbReference type="AlphaFoldDB" id="A0A5B6TDB2"/>
<evidence type="ECO:0000313" key="2">
    <source>
        <dbReference type="Proteomes" id="UP000324133"/>
    </source>
</evidence>
<name>A0A5B6TDB2_9BACT</name>
<dbReference type="InterPro" id="IPR014710">
    <property type="entry name" value="RmlC-like_jellyroll"/>
</dbReference>
<sequence>MIRAYKLYTGADGHSHFTQGTIKEKLSTQALSIHFKETPPHSEYDWHPAPNTQYVMSLTGTLEFTTSLGETFILKPGDVLLATDTTGHGHKWKMLGEDPWKRVYVVFTQDMDVNFIPD</sequence>
<keyword evidence="2" id="KW-1185">Reference proteome</keyword>
<proteinExistence type="predicted"/>
<dbReference type="Proteomes" id="UP000324133">
    <property type="component" value="Unassembled WGS sequence"/>
</dbReference>
<dbReference type="Gene3D" id="2.60.120.10">
    <property type="entry name" value="Jelly Rolls"/>
    <property type="match status" value="1"/>
</dbReference>